<keyword evidence="1" id="KW-0812">Transmembrane</keyword>
<keyword evidence="1" id="KW-0472">Membrane</keyword>
<evidence type="ECO:0000256" key="1">
    <source>
        <dbReference type="SAM" id="Phobius"/>
    </source>
</evidence>
<comment type="caution">
    <text evidence="2">The sequence shown here is derived from an EMBL/GenBank/DDBJ whole genome shotgun (WGS) entry which is preliminary data.</text>
</comment>
<organism evidence="2 3">
    <name type="scientific">Oopsacas minuta</name>
    <dbReference type="NCBI Taxonomy" id="111878"/>
    <lineage>
        <taxon>Eukaryota</taxon>
        <taxon>Metazoa</taxon>
        <taxon>Porifera</taxon>
        <taxon>Hexactinellida</taxon>
        <taxon>Hexasterophora</taxon>
        <taxon>Lyssacinosida</taxon>
        <taxon>Leucopsacidae</taxon>
        <taxon>Oopsacas</taxon>
    </lineage>
</organism>
<name>A0AAV7JUE9_9METZ</name>
<reference evidence="2 3" key="1">
    <citation type="journal article" date="2023" name="BMC Biol.">
        <title>The compact genome of the sponge Oopsacas minuta (Hexactinellida) is lacking key metazoan core genes.</title>
        <authorList>
            <person name="Santini S."/>
            <person name="Schenkelaars Q."/>
            <person name="Jourda C."/>
            <person name="Duchesne M."/>
            <person name="Belahbib H."/>
            <person name="Rocher C."/>
            <person name="Selva M."/>
            <person name="Riesgo A."/>
            <person name="Vervoort M."/>
            <person name="Leys S.P."/>
            <person name="Kodjabachian L."/>
            <person name="Le Bivic A."/>
            <person name="Borchiellini C."/>
            <person name="Claverie J.M."/>
            <person name="Renard E."/>
        </authorList>
    </citation>
    <scope>NUCLEOTIDE SEQUENCE [LARGE SCALE GENOMIC DNA]</scope>
    <source>
        <strain evidence="2">SPO-2</strain>
    </source>
</reference>
<sequence length="274" mass="31243">MFGRRTICIFIIAIIASVIDTSAIRIIVWSKAHHREVLTGEYNYTGGRDITLGFSSIAGEDYNQLIIADAVTQDVIISYSFSKQSPIGYLQIGEFVFVENIITKEAFYLQDMESIHTELNTYRDENVYLTAKQQQLNMTKDYVLSEIHTRYDMTMLQHLSEAIAVEARTNEWNSTSTVAISLASDALYPYHTNNRTVRNGVCPNNKSKHCVKKPIGTTCLGLCGPGVHCWWWLCGDCCYHEGCYKHDICCRKYGSISWQCLSIWNFSCEHYDCS</sequence>
<protein>
    <submittedName>
        <fullName evidence="2">Uncharacterized protein</fullName>
    </submittedName>
</protein>
<proteinExistence type="predicted"/>
<evidence type="ECO:0000313" key="2">
    <source>
        <dbReference type="EMBL" id="KAI6652532.1"/>
    </source>
</evidence>
<accession>A0AAV7JUE9</accession>
<keyword evidence="3" id="KW-1185">Reference proteome</keyword>
<keyword evidence="1" id="KW-1133">Transmembrane helix</keyword>
<dbReference type="EMBL" id="JAKMXF010000298">
    <property type="protein sequence ID" value="KAI6652532.1"/>
    <property type="molecule type" value="Genomic_DNA"/>
</dbReference>
<gene>
    <name evidence="2" type="ORF">LOD99_4317</name>
</gene>
<evidence type="ECO:0000313" key="3">
    <source>
        <dbReference type="Proteomes" id="UP001165289"/>
    </source>
</evidence>
<dbReference type="AlphaFoldDB" id="A0AAV7JUE9"/>
<feature type="transmembrane region" description="Helical" evidence="1">
    <location>
        <begin position="7"/>
        <end position="29"/>
    </location>
</feature>
<dbReference type="Proteomes" id="UP001165289">
    <property type="component" value="Unassembled WGS sequence"/>
</dbReference>